<feature type="domain" description="ABC transmembrane type-1" evidence="10">
    <location>
        <begin position="48"/>
        <end position="329"/>
    </location>
</feature>
<sequence length="622" mass="68023">MSDITKDPAMTDATSSDNADTQPKPVPPVSFLAQLWPYLSRYKKVMTGAATALIFTSLITLALGQGVRLVIDDGILSQSMTALNQMLGLVLILVVAMAIGTFVRFYLVTWLGERVSADLRNDVFSHLVRMHPSYFEENQSGEIMSRLTTDTTLLQSIIGSSLSFALRNALTVTGGLIMLFVTNLKLTAVVMLGVPAVLVPAILLGRKVRTLSRQSQDSVADVGSYAGEVIRQVKTVQSYSREQFEINAFSAEVNRAFEVAKKRIRQRSLLLGLVIMLAFTAIAAMVWVGGYDVMTGRMSGGELAAFVFYALMVAFGVAGVSEVYGEIQRAAGATERLMELLAEPSLIKDPDQAQSIDSSVSEHLRFESVRFFYPSRPDRAALNDLNLVVKRGETVALVGPSGAGKSTLFELILRFYDPQKGRILMDGADISELALEDLRRPMALVPQQPVLFSNNVWYNIRYGRPDATDDEVIAAARAAHAYEFIMDLPQGFDSDLGENGVRLSGGQKQRIVIARAILNDPDILLLDEATSALDAESEYQVQQALNELMKNRTTLIIAHRLATVLGADRTVVLHEGELVAEGTHRSLLASSPLYKRLADLQFASDNHADGQTMQPVADVKDD</sequence>
<dbReference type="NCBIfam" id="TIGR02204">
    <property type="entry name" value="MsbA_rel"/>
    <property type="match status" value="1"/>
</dbReference>
<dbReference type="PANTHER" id="PTHR43394:SF1">
    <property type="entry name" value="ATP-BINDING CASSETTE SUB-FAMILY B MEMBER 10, MITOCHONDRIAL"/>
    <property type="match status" value="1"/>
</dbReference>
<organism evidence="11 12">
    <name type="scientific">Reinekea blandensis MED297</name>
    <dbReference type="NCBI Taxonomy" id="314283"/>
    <lineage>
        <taxon>Bacteria</taxon>
        <taxon>Pseudomonadati</taxon>
        <taxon>Pseudomonadota</taxon>
        <taxon>Gammaproteobacteria</taxon>
        <taxon>Oceanospirillales</taxon>
        <taxon>Saccharospirillaceae</taxon>
        <taxon>Reinekea</taxon>
    </lineage>
</organism>
<keyword evidence="6 8" id="KW-0472">Membrane</keyword>
<evidence type="ECO:0000256" key="8">
    <source>
        <dbReference type="SAM" id="Phobius"/>
    </source>
</evidence>
<keyword evidence="2 8" id="KW-0812">Transmembrane</keyword>
<dbReference type="Pfam" id="PF00664">
    <property type="entry name" value="ABC_membrane"/>
    <property type="match status" value="1"/>
</dbReference>
<dbReference type="InterPro" id="IPR036640">
    <property type="entry name" value="ABC1_TM_sf"/>
</dbReference>
<evidence type="ECO:0000256" key="5">
    <source>
        <dbReference type="ARBA" id="ARBA00022989"/>
    </source>
</evidence>
<dbReference type="SUPFAM" id="SSF90123">
    <property type="entry name" value="ABC transporter transmembrane region"/>
    <property type="match status" value="1"/>
</dbReference>
<dbReference type="Gene3D" id="1.20.1560.10">
    <property type="entry name" value="ABC transporter type 1, transmembrane domain"/>
    <property type="match status" value="1"/>
</dbReference>
<dbReference type="SMART" id="SM00382">
    <property type="entry name" value="AAA"/>
    <property type="match status" value="1"/>
</dbReference>
<feature type="compositionally biased region" description="Polar residues" evidence="7">
    <location>
        <begin position="12"/>
        <end position="21"/>
    </location>
</feature>
<evidence type="ECO:0000313" key="11">
    <source>
        <dbReference type="EMBL" id="EAR09480.1"/>
    </source>
</evidence>
<comment type="caution">
    <text evidence="11">The sequence shown here is derived from an EMBL/GenBank/DDBJ whole genome shotgun (WGS) entry which is preliminary data.</text>
</comment>
<dbReference type="Gene3D" id="3.40.50.300">
    <property type="entry name" value="P-loop containing nucleotide triphosphate hydrolases"/>
    <property type="match status" value="1"/>
</dbReference>
<evidence type="ECO:0000259" key="10">
    <source>
        <dbReference type="PROSITE" id="PS50929"/>
    </source>
</evidence>
<evidence type="ECO:0000313" key="12">
    <source>
        <dbReference type="Proteomes" id="UP000005953"/>
    </source>
</evidence>
<dbReference type="Pfam" id="PF00005">
    <property type="entry name" value="ABC_tran"/>
    <property type="match status" value="1"/>
</dbReference>
<dbReference type="STRING" id="314283.MED297_02632"/>
<keyword evidence="5 8" id="KW-1133">Transmembrane helix</keyword>
<dbReference type="InterPro" id="IPR027417">
    <property type="entry name" value="P-loop_NTPase"/>
</dbReference>
<dbReference type="FunFam" id="3.40.50.300:FF:000218">
    <property type="entry name" value="Multidrug ABC transporter ATP-binding protein"/>
    <property type="match status" value="1"/>
</dbReference>
<evidence type="ECO:0000256" key="1">
    <source>
        <dbReference type="ARBA" id="ARBA00004651"/>
    </source>
</evidence>
<dbReference type="InterPro" id="IPR039421">
    <property type="entry name" value="Type_1_exporter"/>
</dbReference>
<feature type="transmembrane region" description="Helical" evidence="8">
    <location>
        <begin position="86"/>
        <end position="107"/>
    </location>
</feature>
<evidence type="ECO:0000256" key="6">
    <source>
        <dbReference type="ARBA" id="ARBA00023136"/>
    </source>
</evidence>
<dbReference type="HOGENOM" id="CLU_000604_84_3_6"/>
<comment type="subcellular location">
    <subcellularLocation>
        <location evidence="1">Cell membrane</location>
        <topology evidence="1">Multi-pass membrane protein</topology>
    </subcellularLocation>
</comment>
<reference evidence="11 12" key="1">
    <citation type="submission" date="2006-02" db="EMBL/GenBank/DDBJ databases">
        <authorList>
            <person name="Pinhassi J."/>
            <person name="Pedros-Alio C."/>
            <person name="Ferriera S."/>
            <person name="Johnson J."/>
            <person name="Kravitz S."/>
            <person name="Halpern A."/>
            <person name="Remington K."/>
            <person name="Beeson K."/>
            <person name="Tran B."/>
            <person name="Rogers Y.-H."/>
            <person name="Friedman R."/>
            <person name="Venter J.C."/>
        </authorList>
    </citation>
    <scope>NUCLEOTIDE SEQUENCE [LARGE SCALE GENOMIC DNA]</scope>
    <source>
        <strain evidence="11 12">MED297</strain>
    </source>
</reference>
<dbReference type="CDD" id="cd18575">
    <property type="entry name" value="ABC_6TM_bac_exporter_ABCB8_10_like"/>
    <property type="match status" value="1"/>
</dbReference>
<dbReference type="Proteomes" id="UP000005953">
    <property type="component" value="Unassembled WGS sequence"/>
</dbReference>
<dbReference type="GO" id="GO:0005524">
    <property type="term" value="F:ATP binding"/>
    <property type="evidence" value="ECO:0007669"/>
    <property type="project" value="UniProtKB-KW"/>
</dbReference>
<feature type="transmembrane region" description="Helical" evidence="8">
    <location>
        <begin position="269"/>
        <end position="291"/>
    </location>
</feature>
<evidence type="ECO:0000259" key="9">
    <source>
        <dbReference type="PROSITE" id="PS50893"/>
    </source>
</evidence>
<dbReference type="EMBL" id="AAOE01000010">
    <property type="protein sequence ID" value="EAR09480.1"/>
    <property type="molecule type" value="Genomic_DNA"/>
</dbReference>
<dbReference type="PROSITE" id="PS50893">
    <property type="entry name" value="ABC_TRANSPORTER_2"/>
    <property type="match status" value="1"/>
</dbReference>
<dbReference type="GO" id="GO:0015421">
    <property type="term" value="F:ABC-type oligopeptide transporter activity"/>
    <property type="evidence" value="ECO:0007669"/>
    <property type="project" value="TreeGrafter"/>
</dbReference>
<feature type="transmembrane region" description="Helical" evidence="8">
    <location>
        <begin position="303"/>
        <end position="324"/>
    </location>
</feature>
<evidence type="ECO:0000256" key="2">
    <source>
        <dbReference type="ARBA" id="ARBA00022692"/>
    </source>
</evidence>
<dbReference type="InterPro" id="IPR003439">
    <property type="entry name" value="ABC_transporter-like_ATP-bd"/>
</dbReference>
<gene>
    <name evidence="11" type="ORF">MED297_02632</name>
</gene>
<dbReference type="InterPro" id="IPR003593">
    <property type="entry name" value="AAA+_ATPase"/>
</dbReference>
<evidence type="ECO:0000256" key="3">
    <source>
        <dbReference type="ARBA" id="ARBA00022741"/>
    </source>
</evidence>
<dbReference type="InterPro" id="IPR017871">
    <property type="entry name" value="ABC_transporter-like_CS"/>
</dbReference>
<dbReference type="SUPFAM" id="SSF52540">
    <property type="entry name" value="P-loop containing nucleoside triphosphate hydrolases"/>
    <property type="match status" value="1"/>
</dbReference>
<dbReference type="PROSITE" id="PS00211">
    <property type="entry name" value="ABC_TRANSPORTER_1"/>
    <property type="match status" value="1"/>
</dbReference>
<evidence type="ECO:0000256" key="4">
    <source>
        <dbReference type="ARBA" id="ARBA00022840"/>
    </source>
</evidence>
<dbReference type="PANTHER" id="PTHR43394">
    <property type="entry name" value="ATP-DEPENDENT PERMEASE MDL1, MITOCHONDRIAL"/>
    <property type="match status" value="1"/>
</dbReference>
<keyword evidence="4 11" id="KW-0067">ATP-binding</keyword>
<dbReference type="PROSITE" id="PS50929">
    <property type="entry name" value="ABC_TM1F"/>
    <property type="match status" value="1"/>
</dbReference>
<name>A4BEQ3_9GAMM</name>
<feature type="transmembrane region" description="Helical" evidence="8">
    <location>
        <begin position="186"/>
        <end position="205"/>
    </location>
</feature>
<accession>A4BEQ3</accession>
<feature type="transmembrane region" description="Helical" evidence="8">
    <location>
        <begin position="45"/>
        <end position="66"/>
    </location>
</feature>
<keyword evidence="3" id="KW-0547">Nucleotide-binding</keyword>
<protein>
    <submittedName>
        <fullName evidence="11">ABC transporter, ATP-binding/permease protein</fullName>
    </submittedName>
</protein>
<evidence type="ECO:0000256" key="7">
    <source>
        <dbReference type="SAM" id="MobiDB-lite"/>
    </source>
</evidence>
<dbReference type="GO" id="GO:0016887">
    <property type="term" value="F:ATP hydrolysis activity"/>
    <property type="evidence" value="ECO:0007669"/>
    <property type="project" value="InterPro"/>
</dbReference>
<feature type="transmembrane region" description="Helical" evidence="8">
    <location>
        <begin position="153"/>
        <end position="180"/>
    </location>
</feature>
<dbReference type="AlphaFoldDB" id="A4BEQ3"/>
<feature type="domain" description="ABC transporter" evidence="9">
    <location>
        <begin position="364"/>
        <end position="600"/>
    </location>
</feature>
<dbReference type="GO" id="GO:0090374">
    <property type="term" value="P:oligopeptide export from mitochondrion"/>
    <property type="evidence" value="ECO:0007669"/>
    <property type="project" value="TreeGrafter"/>
</dbReference>
<dbReference type="InterPro" id="IPR011527">
    <property type="entry name" value="ABC1_TM_dom"/>
</dbReference>
<dbReference type="InterPro" id="IPR011918">
    <property type="entry name" value="ABC_MsbA_ATP-bd"/>
</dbReference>
<dbReference type="GO" id="GO:0005886">
    <property type="term" value="C:plasma membrane"/>
    <property type="evidence" value="ECO:0007669"/>
    <property type="project" value="UniProtKB-SubCell"/>
</dbReference>
<feature type="region of interest" description="Disordered" evidence="7">
    <location>
        <begin position="1"/>
        <end position="25"/>
    </location>
</feature>
<keyword evidence="12" id="KW-1185">Reference proteome</keyword>
<proteinExistence type="predicted"/>